<dbReference type="InterPro" id="IPR002890">
    <property type="entry name" value="MG2"/>
</dbReference>
<comment type="similarity">
    <text evidence="1">Belongs to the protease inhibitor I39 (alpha-2-macroglobulin) family. Bacterial alpha-2-macroglobulin subfamily.</text>
</comment>
<gene>
    <name evidence="5" type="ORF">EBB06_10565</name>
</gene>
<dbReference type="InterPro" id="IPR051802">
    <property type="entry name" value="YfhM-like"/>
</dbReference>
<dbReference type="Pfam" id="PF11974">
    <property type="entry name" value="bMG3"/>
    <property type="match status" value="1"/>
</dbReference>
<feature type="signal peptide" evidence="2">
    <location>
        <begin position="1"/>
        <end position="22"/>
    </location>
</feature>
<evidence type="ECO:0000256" key="1">
    <source>
        <dbReference type="ARBA" id="ARBA00010556"/>
    </source>
</evidence>
<feature type="domain" description="Alpha-2-macroglobulin bait region" evidence="3">
    <location>
        <begin position="980"/>
        <end position="1164"/>
    </location>
</feature>
<feature type="chain" id="PRO_5047310680" description="Alpha-2-macroglobulin" evidence="2">
    <location>
        <begin position="23"/>
        <end position="1892"/>
    </location>
</feature>
<feature type="domain" description="Alpha-2-macroglobulin" evidence="4">
    <location>
        <begin position="1224"/>
        <end position="1312"/>
    </location>
</feature>
<proteinExistence type="inferred from homology"/>
<sequence length="1892" mass="205090">MKAAQHLMLAAGLFLAGLPAHAAGVQTFSPQGEARAPEQLRVSFATPMIRLGDTAAPAPMQMSCALEGKGHWVDDKTWVFDIKEAPPADTSCRFTPRAGLKDLAGAAIAPATYGFFTGAPAVVRSWPSDGERIEEDQAFVLRVNARLTALPGLYCLSSSLPERIPVTPLSAAERDTLIKHLKLEKEANNVFAVRCGQRLPPDSKVTLVNPRKGGAPDRLNFKVRPPFTATLSCTRENARGACIPFKPITLDFSSPVPAAFAVAIRLSGGGAERAPRAGDNRGRPADSVSFAPPFPPLATLTLKLPADFRDEAERPLTNAAKFPLSFKLADFPPLAKFAAAPFGIVEAGPDAAVPITLRGIEAKLPVKSVKLGGQSLVVKDDRQMLAWLGKVLRYHESRIETGKDKTVESRRLSLLNREKGAMRLTLPGQPDARGKWPFEVVGIPLKEPGLHVIEVESRLLGKSLLGRNAPMYVRTAVLVTNLAVHFKRSPENAAVWVTTLDKARPVAGADVRVYDCKGNALWQGRTDKQGVAHIAQRLAEAACDDEELSGFFVTARAKDADGRDDLSFARSTWNRGIESWRFPFPTLYGDDPSIVAHSVMDRTLLRAGETVSMKHFLRVQNTKGLALLNARQLPEQVRIVHDGSNDEFTFPLAWRSGRYAETAFALPTGAKLGEYSVYLERKGSRTAADGDKPASPDLDGYSLESGNFRVEEFRVPAMTGRIFAPAGAGIAAKRLPLNVSLAWGNGGPAKGWPVEVSAMLQENYDTPPGYAGFSFSPPERKPDQASLDGKVVLDKAALVLDDNGNGKTEVKALPKIARRFDLVTEAAYRDPDGETQTISRRIVLLPAAAFLGIGADGWVLAGRKLDVKTVLLDLRGKPLAGKPVNVRMVGHRYLSTRKRLVGGFYAWEHEEETDDLGSVCKGRTDARGYLFCEVALENEGSIELIAEASDDKGNRVLSAQRVWVSRHDELWFDADNNDRIDVLSEKTGYKPGETARFQVRMPFRKATAWVAIEREGIVETRVVELDGKKPLIELKVEPGWAPNVYVSVLAVRGRIREVPWYSFFSWGWKTPLAWWDAYWNEGHDYTPPTALVDLARPAFKYGVAEIHVDEAAKKLAVEVTPDRKRYGIRETARVKIRVRLPDGKPAPAGTEVAFAAVDEALLELQPNRSWALMEAMYRRHGYGVETATAQLEVVGKRHYGRKALPPGGGGGKAPTRELLDTLLSWQPKVVLDAAGSANVDVKINDSLTRFRFVAVADAGEQWFGTGSSVIDVTQDLQIVSGLPPLVREGDALTAAVTLRNGSDRTLAIKVTADAPGLPGLPARTLSIPAGEAREANWPITVPDGVKELKWIFAASEPGGKAADKLAVAQAVEAAVPVTVQQASLVRVEPNLSTPIGLPPGALPGRGGVRVALQGKLGDGLPAVRRWFEAYPYVCLEQRASVALGLSDAARWDKLMTELPLYLDGNGLAAYFPLAEGAPDTGSDVLTSYLLAAAHESGRAIPDATRVRLLDGLAAFAEGRIKRELPLSRQDLDARRLAAMETLSRYGRFDTRMLDVLSVQPQSWSTAMLVDWASLLERQGALPKRAARLAEAGVLLRSRLAYQGTRLVFSTERADAAWWLMGNGDVNAARLLLVAEKLPDWRADLPRLVTGLIARQQKGRWQTTTANLWGSLAVAQFSRQFESARVDGSTRVSLGETKASANWSGGTPSALKLLPWPNGGKGTLELKHQGGGAPWATVEALAAVKLAASRSAGYTVNKTLSPVSQKTAGQYQVGDVVKVTLEIDAQADMGWVVVDDPIPAGASLLGGGLGRDSAIGASAAKESGYAADFVERRFSGYRAYYGFVPRGRFRVEYSLRLNTPGSFKLPPTRVEAMYAPDVFGTLPNPPFRIADGK</sequence>
<dbReference type="InterPro" id="IPR001599">
    <property type="entry name" value="Macroglobln_a2"/>
</dbReference>
<evidence type="ECO:0000259" key="4">
    <source>
        <dbReference type="SMART" id="SM01360"/>
    </source>
</evidence>
<dbReference type="SMART" id="SM01360">
    <property type="entry name" value="A2M"/>
    <property type="match status" value="1"/>
</dbReference>
<evidence type="ECO:0008006" key="7">
    <source>
        <dbReference type="Google" id="ProtNLM"/>
    </source>
</evidence>
<dbReference type="RefSeq" id="WP_129213150.1">
    <property type="nucleotide sequence ID" value="NZ_REGR01000011.1"/>
</dbReference>
<dbReference type="SMART" id="SM01359">
    <property type="entry name" value="A2M_N_2"/>
    <property type="match status" value="1"/>
</dbReference>
<dbReference type="Pfam" id="PF07703">
    <property type="entry name" value="A2M_BRD"/>
    <property type="match status" value="1"/>
</dbReference>
<dbReference type="Proteomes" id="UP000290682">
    <property type="component" value="Unassembled WGS sequence"/>
</dbReference>
<comment type="caution">
    <text evidence="5">The sequence shown here is derived from an EMBL/GenBank/DDBJ whole genome shotgun (WGS) entry which is preliminary data.</text>
</comment>
<keyword evidence="2" id="KW-0732">Signal</keyword>
<name>A0ABY0FDL3_9NEIS</name>
<accession>A0ABY0FDL3</accession>
<evidence type="ECO:0000313" key="5">
    <source>
        <dbReference type="EMBL" id="RXZ43201.1"/>
    </source>
</evidence>
<protein>
    <recommendedName>
        <fullName evidence="7">Alpha-2-macroglobulin</fullName>
    </recommendedName>
</protein>
<evidence type="ECO:0000259" key="3">
    <source>
        <dbReference type="SMART" id="SM01359"/>
    </source>
</evidence>
<dbReference type="InterPro" id="IPR041246">
    <property type="entry name" value="Bact_MG10"/>
</dbReference>
<dbReference type="InterPro" id="IPR021868">
    <property type="entry name" value="Alpha_2_Macroglob_MG3"/>
</dbReference>
<reference evidence="5 6" key="1">
    <citation type="submission" date="2018-10" db="EMBL/GenBank/DDBJ databases">
        <title>Draft genome of Fastidiocella sp. strain 375T, a bacterium isolated from a karstic cave dripping water.</title>
        <authorList>
            <person name="Coelho C."/>
            <person name="Verissimo A."/>
            <person name="Tiago I."/>
        </authorList>
    </citation>
    <scope>NUCLEOTIDE SEQUENCE [LARGE SCALE GENOMIC DNA]</scope>
    <source>
        <strain evidence="5 6">CAVE-375</strain>
    </source>
</reference>
<dbReference type="Pfam" id="PF01835">
    <property type="entry name" value="MG2"/>
    <property type="match status" value="1"/>
</dbReference>
<dbReference type="InterPro" id="IPR011625">
    <property type="entry name" value="A2M_N_BRD"/>
</dbReference>
<evidence type="ECO:0000256" key="2">
    <source>
        <dbReference type="SAM" id="SignalP"/>
    </source>
</evidence>
<dbReference type="Pfam" id="PF00207">
    <property type="entry name" value="A2M"/>
    <property type="match status" value="1"/>
</dbReference>
<dbReference type="PANTHER" id="PTHR40094">
    <property type="entry name" value="ALPHA-2-MACROGLOBULIN HOMOLOG"/>
    <property type="match status" value="1"/>
</dbReference>
<evidence type="ECO:0000313" key="6">
    <source>
        <dbReference type="Proteomes" id="UP000290682"/>
    </source>
</evidence>
<keyword evidence="6" id="KW-1185">Reference proteome</keyword>
<dbReference type="PANTHER" id="PTHR40094:SF1">
    <property type="entry name" value="UBIQUITIN DOMAIN-CONTAINING PROTEIN"/>
    <property type="match status" value="1"/>
</dbReference>
<organism evidence="5 6">
    <name type="scientific">Crenobacter cavernae</name>
    <dbReference type="NCBI Taxonomy" id="2290923"/>
    <lineage>
        <taxon>Bacteria</taxon>
        <taxon>Pseudomonadati</taxon>
        <taxon>Pseudomonadota</taxon>
        <taxon>Betaproteobacteria</taxon>
        <taxon>Neisseriales</taxon>
        <taxon>Neisseriaceae</taxon>
        <taxon>Crenobacter</taxon>
    </lineage>
</organism>
<dbReference type="Pfam" id="PF17973">
    <property type="entry name" value="bMG10"/>
    <property type="match status" value="1"/>
</dbReference>
<dbReference type="EMBL" id="REGR01000011">
    <property type="protein sequence ID" value="RXZ43201.1"/>
    <property type="molecule type" value="Genomic_DNA"/>
</dbReference>